<evidence type="ECO:0000313" key="2">
    <source>
        <dbReference type="EMBL" id="CAD5117070.1"/>
    </source>
</evidence>
<gene>
    <name evidence="2" type="ORF">DGYR_LOCUS5635</name>
</gene>
<dbReference type="EMBL" id="CAJFCJ010000007">
    <property type="protein sequence ID" value="CAD5117070.1"/>
    <property type="molecule type" value="Genomic_DNA"/>
</dbReference>
<comment type="caution">
    <text evidence="2">The sequence shown here is derived from an EMBL/GenBank/DDBJ whole genome shotgun (WGS) entry which is preliminary data.</text>
</comment>
<name>A0A7I8VLD2_9ANNE</name>
<dbReference type="AlphaFoldDB" id="A0A7I8VLD2"/>
<dbReference type="Proteomes" id="UP000549394">
    <property type="component" value="Unassembled WGS sequence"/>
</dbReference>
<reference evidence="2 3" key="1">
    <citation type="submission" date="2020-08" db="EMBL/GenBank/DDBJ databases">
        <authorList>
            <person name="Hejnol A."/>
        </authorList>
    </citation>
    <scope>NUCLEOTIDE SEQUENCE [LARGE SCALE GENOMIC DNA]</scope>
</reference>
<feature type="compositionally biased region" description="Basic and acidic residues" evidence="1">
    <location>
        <begin position="1"/>
        <end position="14"/>
    </location>
</feature>
<accession>A0A7I8VLD2</accession>
<evidence type="ECO:0000256" key="1">
    <source>
        <dbReference type="SAM" id="MobiDB-lite"/>
    </source>
</evidence>
<keyword evidence="3" id="KW-1185">Reference proteome</keyword>
<sequence length="595" mass="68973">MEKARENQKGEKTRSQSSIQEKLSQLAEEGDLNSIMTFVANSPSSTRARYITVCLRELAERGNEITYRLLIKRTFGEFRANLEAKYDVLAAIKLLKAFYETVSVDVIYIDRSSFLNIIKEEALKLVKPGKKLPSINWELHKAIACKMKHCFSAAVKCFIESKDWGAISLILRSNFREKISLCERIIAEIQTEYDIMSNVIRKCLENKVTLKALVKIIRFDLLDTESRRKLFCSALSENRPEVIHFGIKENLFKLQGDLLVLTFSSECFEELLNSYFDIYRNYIHQLLTGRFGCCSDSRALHYLVDPRTLQILFKHKEFDNNRIYKDEMFRFLFVSCENLLSPFTCMENRYTAVSAFCILLDYSKNIGGLSQDVINTAFSTIVFANGTKFEESLVNFQIYVTTTMTSHGYTFTELELSQEFLDGLKGSKKLSNLLDLLIEISDQTHFNIFNRKIKGNNTIMTLKGMARRTIRRHVKIPFRRNLKRLIRQYCLPFIIEQLLNLHNEFAELDAHPIKFEIDDQEGVTFVDEDEAIASPDFILIENFSFFRDINCYCVNNNNNIIVEEFPPYPIEPEVVAPAVQEIEQEDLTKFCEAFV</sequence>
<evidence type="ECO:0000313" key="3">
    <source>
        <dbReference type="Proteomes" id="UP000549394"/>
    </source>
</evidence>
<feature type="region of interest" description="Disordered" evidence="1">
    <location>
        <begin position="1"/>
        <end position="20"/>
    </location>
</feature>
<organism evidence="2 3">
    <name type="scientific">Dimorphilus gyrociliatus</name>
    <dbReference type="NCBI Taxonomy" id="2664684"/>
    <lineage>
        <taxon>Eukaryota</taxon>
        <taxon>Metazoa</taxon>
        <taxon>Spiralia</taxon>
        <taxon>Lophotrochozoa</taxon>
        <taxon>Annelida</taxon>
        <taxon>Polychaeta</taxon>
        <taxon>Polychaeta incertae sedis</taxon>
        <taxon>Dinophilidae</taxon>
        <taxon>Dimorphilus</taxon>
    </lineage>
</organism>
<protein>
    <submittedName>
        <fullName evidence="2">DgyrCDS5891</fullName>
    </submittedName>
</protein>
<proteinExistence type="predicted"/>